<dbReference type="EMBL" id="BTRK01000001">
    <property type="protein sequence ID" value="GMR30905.1"/>
    <property type="molecule type" value="Genomic_DNA"/>
</dbReference>
<feature type="compositionally biased region" description="Acidic residues" evidence="5">
    <location>
        <begin position="166"/>
        <end position="184"/>
    </location>
</feature>
<dbReference type="SUPFAM" id="SSF57850">
    <property type="entry name" value="RING/U-box"/>
    <property type="match status" value="1"/>
</dbReference>
<proteinExistence type="predicted"/>
<reference evidence="8" key="1">
    <citation type="submission" date="2022-10" db="EMBL/GenBank/DDBJ databases">
        <title>Genome assembly of Pristionchus species.</title>
        <authorList>
            <person name="Yoshida K."/>
            <person name="Sommer R.J."/>
        </authorList>
    </citation>
    <scope>NUCLEOTIDE SEQUENCE [LARGE SCALE GENOMIC DNA]</scope>
    <source>
        <strain evidence="8">RS5460</strain>
    </source>
</reference>
<dbReference type="Pfam" id="PF13639">
    <property type="entry name" value="zf-RING_2"/>
    <property type="match status" value="1"/>
</dbReference>
<evidence type="ECO:0000313" key="7">
    <source>
        <dbReference type="EMBL" id="GMR30905.1"/>
    </source>
</evidence>
<evidence type="ECO:0000256" key="1">
    <source>
        <dbReference type="ARBA" id="ARBA00022723"/>
    </source>
</evidence>
<sequence>MSTPIFAEFPSANQQSDDINVDTCRICLELLSMKRTASHIPCNHKFHRTCVLKWLESKNDMKCVLCNASVSGTVDEGGTRIARTYPFELRNDELMEKGTICPVDHVQANITNCGYLTLGLNKERNQAVKESKNQEWIDDIEQELEKIRRRSEAAEEYFQFILEKKDEDDEDKSDSEESTLEEED</sequence>
<dbReference type="InterPro" id="IPR011016">
    <property type="entry name" value="Znf_RING-CH"/>
</dbReference>
<evidence type="ECO:0000313" key="8">
    <source>
        <dbReference type="Proteomes" id="UP001328107"/>
    </source>
</evidence>
<dbReference type="PROSITE" id="PS50089">
    <property type="entry name" value="ZF_RING_2"/>
    <property type="match status" value="1"/>
</dbReference>
<gene>
    <name evidence="7" type="ORF">PMAYCL1PPCAC_01100</name>
</gene>
<keyword evidence="8" id="KW-1185">Reference proteome</keyword>
<evidence type="ECO:0000256" key="4">
    <source>
        <dbReference type="PROSITE-ProRule" id="PRU00175"/>
    </source>
</evidence>
<organism evidence="7 8">
    <name type="scientific">Pristionchus mayeri</name>
    <dbReference type="NCBI Taxonomy" id="1317129"/>
    <lineage>
        <taxon>Eukaryota</taxon>
        <taxon>Metazoa</taxon>
        <taxon>Ecdysozoa</taxon>
        <taxon>Nematoda</taxon>
        <taxon>Chromadorea</taxon>
        <taxon>Rhabditida</taxon>
        <taxon>Rhabditina</taxon>
        <taxon>Diplogasteromorpha</taxon>
        <taxon>Diplogasteroidea</taxon>
        <taxon>Neodiplogasteridae</taxon>
        <taxon>Pristionchus</taxon>
    </lineage>
</organism>
<dbReference type="Gene3D" id="3.30.40.10">
    <property type="entry name" value="Zinc/RING finger domain, C3HC4 (zinc finger)"/>
    <property type="match status" value="1"/>
</dbReference>
<feature type="region of interest" description="Disordered" evidence="5">
    <location>
        <begin position="161"/>
        <end position="184"/>
    </location>
</feature>
<comment type="caution">
    <text evidence="7">The sequence shown here is derived from an EMBL/GenBank/DDBJ whole genome shotgun (WGS) entry which is preliminary data.</text>
</comment>
<dbReference type="SMART" id="SM00744">
    <property type="entry name" value="RINGv"/>
    <property type="match status" value="1"/>
</dbReference>
<keyword evidence="1" id="KW-0479">Metal-binding</keyword>
<dbReference type="AlphaFoldDB" id="A0AAN5C4Z9"/>
<dbReference type="Proteomes" id="UP001328107">
    <property type="component" value="Unassembled WGS sequence"/>
</dbReference>
<feature type="domain" description="RING-type" evidence="6">
    <location>
        <begin position="24"/>
        <end position="67"/>
    </location>
</feature>
<dbReference type="InterPro" id="IPR001841">
    <property type="entry name" value="Znf_RING"/>
</dbReference>
<keyword evidence="3" id="KW-0862">Zinc</keyword>
<dbReference type="GO" id="GO:0008270">
    <property type="term" value="F:zinc ion binding"/>
    <property type="evidence" value="ECO:0007669"/>
    <property type="project" value="UniProtKB-KW"/>
</dbReference>
<keyword evidence="2 4" id="KW-0863">Zinc-finger</keyword>
<dbReference type="SMART" id="SM00184">
    <property type="entry name" value="RING"/>
    <property type="match status" value="1"/>
</dbReference>
<dbReference type="InterPro" id="IPR013083">
    <property type="entry name" value="Znf_RING/FYVE/PHD"/>
</dbReference>
<evidence type="ECO:0000256" key="3">
    <source>
        <dbReference type="ARBA" id="ARBA00022833"/>
    </source>
</evidence>
<evidence type="ECO:0000256" key="5">
    <source>
        <dbReference type="SAM" id="MobiDB-lite"/>
    </source>
</evidence>
<protein>
    <recommendedName>
        <fullName evidence="6">RING-type domain-containing protein</fullName>
    </recommendedName>
</protein>
<accession>A0AAN5C4Z9</accession>
<evidence type="ECO:0000259" key="6">
    <source>
        <dbReference type="PROSITE" id="PS50089"/>
    </source>
</evidence>
<name>A0AAN5C4Z9_9BILA</name>
<evidence type="ECO:0000256" key="2">
    <source>
        <dbReference type="ARBA" id="ARBA00022771"/>
    </source>
</evidence>